<comment type="caution">
    <text evidence="2">The sequence shown here is derived from an EMBL/GenBank/DDBJ whole genome shotgun (WGS) entry which is preliminary data.</text>
</comment>
<sequence>MLRTFRGVCLTCLCILGVAVIIALLELVAHPILLKSTGCSWTEGPQGFTCGDGWVGHFTAIVLNLPILFSYAQTFTLFGASAPFSRDFALLLYLFDAIFALALAYPLLILFAPKSGRRSS</sequence>
<dbReference type="GeneID" id="32581441"/>
<feature type="transmembrane region" description="Helical" evidence="1">
    <location>
        <begin position="54"/>
        <end position="78"/>
    </location>
</feature>
<dbReference type="Proteomes" id="UP000077173">
    <property type="component" value="Unassembled WGS sequence"/>
</dbReference>
<evidence type="ECO:0000313" key="3">
    <source>
        <dbReference type="Proteomes" id="UP000077173"/>
    </source>
</evidence>
<keyword evidence="3" id="KW-1185">Reference proteome</keyword>
<evidence type="ECO:0000256" key="1">
    <source>
        <dbReference type="SAM" id="Phobius"/>
    </source>
</evidence>
<protein>
    <submittedName>
        <fullName evidence="2">Uncharacterized protein</fullName>
    </submittedName>
</protein>
<accession>A0A176YTT3</accession>
<reference evidence="2 3" key="1">
    <citation type="submission" date="2016-02" db="EMBL/GenBank/DDBJ databases">
        <title>Draft genome sequence of the strain BR 10247T Bradyrhizobium neotropicale isolated from nodules of Centrolobium paraense.</title>
        <authorList>
            <person name="Simoes-Araujo J.L."/>
            <person name="Barauna A.C."/>
            <person name="Silva K."/>
            <person name="Zilli J.E."/>
        </authorList>
    </citation>
    <scope>NUCLEOTIDE SEQUENCE [LARGE SCALE GENOMIC DNA]</scope>
    <source>
        <strain evidence="2 3">BR 10247</strain>
    </source>
</reference>
<gene>
    <name evidence="2" type="ORF">AXW67_26270</name>
</gene>
<keyword evidence="1" id="KW-0472">Membrane</keyword>
<keyword evidence="1" id="KW-0812">Transmembrane</keyword>
<organism evidence="2 3">
    <name type="scientific">Bradyrhizobium neotropicale</name>
    <dbReference type="NCBI Taxonomy" id="1497615"/>
    <lineage>
        <taxon>Bacteria</taxon>
        <taxon>Pseudomonadati</taxon>
        <taxon>Pseudomonadota</taxon>
        <taxon>Alphaproteobacteria</taxon>
        <taxon>Hyphomicrobiales</taxon>
        <taxon>Nitrobacteraceae</taxon>
        <taxon>Bradyrhizobium</taxon>
    </lineage>
</organism>
<dbReference type="AlphaFoldDB" id="A0A176YTT3"/>
<evidence type="ECO:0000313" key="2">
    <source>
        <dbReference type="EMBL" id="OAF10324.1"/>
    </source>
</evidence>
<keyword evidence="1" id="KW-1133">Transmembrane helix</keyword>
<proteinExistence type="predicted"/>
<name>A0A176YTT3_9BRAD</name>
<feature type="transmembrane region" description="Helical" evidence="1">
    <location>
        <begin position="7"/>
        <end position="34"/>
    </location>
</feature>
<feature type="transmembrane region" description="Helical" evidence="1">
    <location>
        <begin position="90"/>
        <end position="112"/>
    </location>
</feature>
<dbReference type="EMBL" id="LSEF01000095">
    <property type="protein sequence ID" value="OAF10324.1"/>
    <property type="molecule type" value="Genomic_DNA"/>
</dbReference>